<keyword evidence="3 6" id="KW-0812">Transmembrane</keyword>
<dbReference type="Pfam" id="PF03772">
    <property type="entry name" value="Competence"/>
    <property type="match status" value="1"/>
</dbReference>
<feature type="transmembrane region" description="Helical" evidence="6">
    <location>
        <begin position="450"/>
        <end position="470"/>
    </location>
</feature>
<dbReference type="InterPro" id="IPR001279">
    <property type="entry name" value="Metallo-B-lactamas"/>
</dbReference>
<accession>A0A3A1R647</accession>
<evidence type="ECO:0000256" key="1">
    <source>
        <dbReference type="ARBA" id="ARBA00004651"/>
    </source>
</evidence>
<name>A0A3A1R647_9BACI</name>
<reference evidence="8 9" key="1">
    <citation type="submission" date="2018-09" db="EMBL/GenBank/DDBJ databases">
        <title>Bacillus saliacetes sp. nov., isolated from Thai shrimp paste (Ka-pi).</title>
        <authorList>
            <person name="Daroonpunt R."/>
            <person name="Tanasupawat S."/>
            <person name="Yiamsombut S."/>
        </authorList>
    </citation>
    <scope>NUCLEOTIDE SEQUENCE [LARGE SCALE GENOMIC DNA]</scope>
    <source>
        <strain evidence="8 9">SKP7-4</strain>
    </source>
</reference>
<feature type="transmembrane region" description="Helical" evidence="6">
    <location>
        <begin position="44"/>
        <end position="64"/>
    </location>
</feature>
<feature type="transmembrane region" description="Helical" evidence="6">
    <location>
        <begin position="303"/>
        <end position="323"/>
    </location>
</feature>
<evidence type="ECO:0000256" key="3">
    <source>
        <dbReference type="ARBA" id="ARBA00022692"/>
    </source>
</evidence>
<dbReference type="Proteomes" id="UP000265801">
    <property type="component" value="Unassembled WGS sequence"/>
</dbReference>
<dbReference type="Gene3D" id="3.60.15.10">
    <property type="entry name" value="Ribonuclease Z/Hydroxyacylglutathione hydrolase-like"/>
    <property type="match status" value="1"/>
</dbReference>
<keyword evidence="4 6" id="KW-1133">Transmembrane helix</keyword>
<feature type="transmembrane region" description="Helical" evidence="6">
    <location>
        <begin position="268"/>
        <end position="291"/>
    </location>
</feature>
<feature type="domain" description="Metallo-beta-lactamase" evidence="7">
    <location>
        <begin position="510"/>
        <end position="719"/>
    </location>
</feature>
<dbReference type="InterPro" id="IPR004477">
    <property type="entry name" value="ComEC_N"/>
</dbReference>
<dbReference type="InterPro" id="IPR035681">
    <property type="entry name" value="ComA-like_MBL"/>
</dbReference>
<dbReference type="EMBL" id="QXIR01000003">
    <property type="protein sequence ID" value="RIW37606.1"/>
    <property type="molecule type" value="Genomic_DNA"/>
</dbReference>
<feature type="transmembrane region" description="Helical" evidence="6">
    <location>
        <begin position="234"/>
        <end position="256"/>
    </location>
</feature>
<dbReference type="PANTHER" id="PTHR30619">
    <property type="entry name" value="DNA INTERNALIZATION/COMPETENCE PROTEIN COMEC/REC2"/>
    <property type="match status" value="1"/>
</dbReference>
<feature type="transmembrane region" description="Helical" evidence="6">
    <location>
        <begin position="12"/>
        <end position="38"/>
    </location>
</feature>
<gene>
    <name evidence="8" type="ORF">D3H55_03275</name>
</gene>
<dbReference type="GO" id="GO:0030420">
    <property type="term" value="P:establishment of competence for transformation"/>
    <property type="evidence" value="ECO:0007669"/>
    <property type="project" value="InterPro"/>
</dbReference>
<dbReference type="CDD" id="cd07731">
    <property type="entry name" value="ComA-like_MBL-fold"/>
    <property type="match status" value="1"/>
</dbReference>
<dbReference type="PANTHER" id="PTHR30619:SF1">
    <property type="entry name" value="RECOMBINATION PROTEIN 2"/>
    <property type="match status" value="1"/>
</dbReference>
<dbReference type="OrthoDB" id="9761531at2"/>
<protein>
    <submittedName>
        <fullName evidence="8">DNA internalization-related competence protein ComEC/Rec2</fullName>
    </submittedName>
</protein>
<dbReference type="NCBIfam" id="TIGR00361">
    <property type="entry name" value="ComEC_Rec2"/>
    <property type="match status" value="1"/>
</dbReference>
<sequence length="766" mass="85644">MPVKKGQFIYYALAYLTGTSFALHFKWGAFFLLIFLLILGSRKLPLSILFFSLLLLPASFFLSLSHSNRATTILSPFQTAFSVEFQERPDIDGDRLMGEAVTSDGESVVLRYRIPDEQEQKQLKESSFTGLICNVSGDLSEPGQGRNMNSFDYRDFLAGKNIHWILQVNSLSEAQCSHRKKSLITMVGEWREKGIESIQEKFPEQAAGIAAALIFGHRDLIEEDTLEAYQRLGVIHLLAISGLHVGMLFAVLYFLLLRLGFAKEHVKVMLLVILPFYVLLTGAAPPVIRAAGIMGAVILSGFFRLKIHAVDAVSIIFLLYMLVDPSALKNAGVQLSFLVSFSLILSSRTLAFVQKKWMMVFMVSGVCQICSIPVLLWHFYEFSLIGFVLNSIYVPFFTIILLPISLFSFISMLLFPPAADLLFPLMKWAVIAADYVSARFNTLPFITFSAGRPSILLTLFCTLSIVFFFMKAEKRKWLTGLIPIFLLLGFHKVSPVLNPYGELIVADVGQGDCIIIDLPFNEGVYMIDTGGVMNFPKEEWQRRSREFSLSSDVLVPLLKSKGIEEIDKMFLTHSDFDHAGAAAELMGEIEVGEILVTPGSQESEVMHSIMETAESLSIKVRESKAGENWSTNHGEFMVLFPFDNQYEGNDDSLVLYGRFGGKRWLFTGDLEAGGEKEMIRKWKIKADVLKVGHHGSLTSTSDAFLEEIDPDTALISAGENNRYGHPHPEVRTRLAERGIKVFNTAEGGAIHYKFLGRKGTFKTVIP</sequence>
<dbReference type="SUPFAM" id="SSF56281">
    <property type="entry name" value="Metallo-hydrolase/oxidoreductase"/>
    <property type="match status" value="1"/>
</dbReference>
<dbReference type="InterPro" id="IPR004797">
    <property type="entry name" value="Competence_ComEC/Rec2"/>
</dbReference>
<evidence type="ECO:0000256" key="4">
    <source>
        <dbReference type="ARBA" id="ARBA00022989"/>
    </source>
</evidence>
<feature type="transmembrane region" description="Helical" evidence="6">
    <location>
        <begin position="335"/>
        <end position="353"/>
    </location>
</feature>
<evidence type="ECO:0000256" key="6">
    <source>
        <dbReference type="SAM" id="Phobius"/>
    </source>
</evidence>
<evidence type="ECO:0000256" key="5">
    <source>
        <dbReference type="ARBA" id="ARBA00023136"/>
    </source>
</evidence>
<keyword evidence="9" id="KW-1185">Reference proteome</keyword>
<dbReference type="InterPro" id="IPR052159">
    <property type="entry name" value="Competence_DNA_uptake"/>
</dbReference>
<keyword evidence="2" id="KW-1003">Cell membrane</keyword>
<keyword evidence="5 6" id="KW-0472">Membrane</keyword>
<dbReference type="NCBIfam" id="TIGR00360">
    <property type="entry name" value="ComEC_N-term"/>
    <property type="match status" value="1"/>
</dbReference>
<dbReference type="InterPro" id="IPR025405">
    <property type="entry name" value="DUF4131"/>
</dbReference>
<dbReference type="Pfam" id="PF00753">
    <property type="entry name" value="Lactamase_B"/>
    <property type="match status" value="1"/>
</dbReference>
<feature type="transmembrane region" description="Helical" evidence="6">
    <location>
        <begin position="392"/>
        <end position="414"/>
    </location>
</feature>
<dbReference type="InterPro" id="IPR036866">
    <property type="entry name" value="RibonucZ/Hydroxyglut_hydro"/>
</dbReference>
<dbReference type="SMART" id="SM00849">
    <property type="entry name" value="Lactamase_B"/>
    <property type="match status" value="1"/>
</dbReference>
<evidence type="ECO:0000313" key="9">
    <source>
        <dbReference type="Proteomes" id="UP000265801"/>
    </source>
</evidence>
<comment type="subcellular location">
    <subcellularLocation>
        <location evidence="1">Cell membrane</location>
        <topology evidence="1">Multi-pass membrane protein</topology>
    </subcellularLocation>
</comment>
<dbReference type="Pfam" id="PF13567">
    <property type="entry name" value="DUF4131"/>
    <property type="match status" value="1"/>
</dbReference>
<dbReference type="AlphaFoldDB" id="A0A3A1R647"/>
<evidence type="ECO:0000256" key="2">
    <source>
        <dbReference type="ARBA" id="ARBA00022475"/>
    </source>
</evidence>
<feature type="transmembrane region" description="Helical" evidence="6">
    <location>
        <begin position="360"/>
        <end position="380"/>
    </location>
</feature>
<dbReference type="GO" id="GO:0005886">
    <property type="term" value="C:plasma membrane"/>
    <property type="evidence" value="ECO:0007669"/>
    <property type="project" value="UniProtKB-SubCell"/>
</dbReference>
<evidence type="ECO:0000313" key="8">
    <source>
        <dbReference type="EMBL" id="RIW37606.1"/>
    </source>
</evidence>
<organism evidence="8 9">
    <name type="scientific">Bacillus salacetis</name>
    <dbReference type="NCBI Taxonomy" id="2315464"/>
    <lineage>
        <taxon>Bacteria</taxon>
        <taxon>Bacillati</taxon>
        <taxon>Bacillota</taxon>
        <taxon>Bacilli</taxon>
        <taxon>Bacillales</taxon>
        <taxon>Bacillaceae</taxon>
        <taxon>Bacillus</taxon>
    </lineage>
</organism>
<comment type="caution">
    <text evidence="8">The sequence shown here is derived from an EMBL/GenBank/DDBJ whole genome shotgun (WGS) entry which is preliminary data.</text>
</comment>
<feature type="transmembrane region" description="Helical" evidence="6">
    <location>
        <begin position="477"/>
        <end position="494"/>
    </location>
</feature>
<proteinExistence type="predicted"/>
<evidence type="ECO:0000259" key="7">
    <source>
        <dbReference type="SMART" id="SM00849"/>
    </source>
</evidence>